<dbReference type="Proteomes" id="UP000078368">
    <property type="component" value="Unassembled WGS sequence"/>
</dbReference>
<dbReference type="GO" id="GO:0006270">
    <property type="term" value="P:DNA replication initiation"/>
    <property type="evidence" value="ECO:0007669"/>
    <property type="project" value="TreeGrafter"/>
</dbReference>
<dbReference type="InterPro" id="IPR027417">
    <property type="entry name" value="P-loop_NTPase"/>
</dbReference>
<dbReference type="AlphaFoldDB" id="A0A179B5C4"/>
<evidence type="ECO:0000256" key="4">
    <source>
        <dbReference type="SAM" id="MobiDB-lite"/>
    </source>
</evidence>
<protein>
    <recommendedName>
        <fullName evidence="5">Primosomal protein N' 3' DNA-binding domain-containing protein</fullName>
    </recommendedName>
</protein>
<dbReference type="Gene3D" id="3.40.1440.60">
    <property type="entry name" value="PriA, 3(prime) DNA-binding domain"/>
    <property type="match status" value="1"/>
</dbReference>
<keyword evidence="7" id="KW-1185">Reference proteome</keyword>
<comment type="caution">
    <text evidence="6">The sequence shown here is derived from an EMBL/GenBank/DDBJ whole genome shotgun (WGS) entry which is preliminary data.</text>
</comment>
<dbReference type="SUPFAM" id="SSF52540">
    <property type="entry name" value="P-loop containing nucleoside triphosphate hydrolases"/>
    <property type="match status" value="1"/>
</dbReference>
<evidence type="ECO:0000256" key="1">
    <source>
        <dbReference type="ARBA" id="ARBA00022741"/>
    </source>
</evidence>
<feature type="region of interest" description="Disordered" evidence="4">
    <location>
        <begin position="686"/>
        <end position="722"/>
    </location>
</feature>
<gene>
    <name evidence="6" type="ORF">A4H34_07185</name>
</gene>
<proteinExistence type="predicted"/>
<feature type="compositionally biased region" description="Low complexity" evidence="4">
    <location>
        <begin position="686"/>
        <end position="699"/>
    </location>
</feature>
<name>A0A179B5C4_9ACTO</name>
<keyword evidence="3" id="KW-0238">DNA-binding</keyword>
<dbReference type="GO" id="GO:0003677">
    <property type="term" value="F:DNA binding"/>
    <property type="evidence" value="ECO:0007669"/>
    <property type="project" value="UniProtKB-KW"/>
</dbReference>
<dbReference type="Gene3D" id="3.40.50.300">
    <property type="entry name" value="P-loop containing nucleotide triphosphate hydrolases"/>
    <property type="match status" value="1"/>
</dbReference>
<dbReference type="InterPro" id="IPR041222">
    <property type="entry name" value="PriA_3primeBD"/>
</dbReference>
<dbReference type="PANTHER" id="PTHR30580">
    <property type="entry name" value="PRIMOSOMAL PROTEIN N"/>
    <property type="match status" value="1"/>
</dbReference>
<dbReference type="GO" id="GO:0043138">
    <property type="term" value="F:3'-5' DNA helicase activity"/>
    <property type="evidence" value="ECO:0007669"/>
    <property type="project" value="TreeGrafter"/>
</dbReference>
<feature type="domain" description="Primosomal protein N' 3' DNA-binding" evidence="5">
    <location>
        <begin position="43"/>
        <end position="139"/>
    </location>
</feature>
<evidence type="ECO:0000313" key="6">
    <source>
        <dbReference type="EMBL" id="OAP86886.1"/>
    </source>
</evidence>
<dbReference type="EMBL" id="LVZK01000001">
    <property type="protein sequence ID" value="OAP86886.1"/>
    <property type="molecule type" value="Genomic_DNA"/>
</dbReference>
<evidence type="ECO:0000256" key="3">
    <source>
        <dbReference type="ARBA" id="ARBA00023125"/>
    </source>
</evidence>
<dbReference type="STRING" id="1823756.A4H34_07185"/>
<sequence>MDMTLPGLGELPAAEEQAGLLDVARAEREVVGEVRSPVAHVHVLLRQPHLDKVFDYLVPASMDSSAVVGARVVVDVGAHRASGFIVGRDSTSEAAGRLRPLRRVVSSLPVLTPEVYGLCVDVAARCAGSAADLLSLAVPERHARAEKAHLAAHGGAVAADRLAVESYETAAGSPWRAYLGGPAFLMRIAAGQGPSAVCCELPGSDAVAMLADAVSAARASGRGCLVVAPTRREASRIAEGVAAATGESVALVVADEPHESRYAAFLRILTGIDRVVVGTRSAVWAPVSDLGLVAVLDDASPNLREQHAPYVRAGEALAMRAVREGAAFLSLSGCVSLSSQAMIERGEAALVRGEPSALRASLPRVSAAEQWERDDASWSRLPESAFALVRHALDEGPVLVVVPRAGYIPMTACASCREIARCETCGGGLGLDFGEAEPRCRRCGLSAARWRCPECGGGRIRAVRLGSHRTAEEIGKAFPGTGIVMSGSQASEGIVDSVSGKPRIVVATPGSEPAAQGGYRAALVLDSRFLRGDGPGSEIGFVRKACRIVARVRPARDGGHVMFAGGIDPVFLRMLSTWGQPDFAAGLYAQRRELKLPPSAFWLAVTGESRSVRTYLGVLRSSLFAAEAQGERSAERHGDAASDAQARDPLLAGGIVRLASGYELLGPVPSARPRNDARRNVAVRNEGLRAEAGNNAAARGGAGHNGVGQNASGRSETGHGGVARKDEVTVYVRCAHALGSSLAAHARAAHREYTAKQFGPSLRLEVDPDV</sequence>
<dbReference type="GO" id="GO:0005524">
    <property type="term" value="F:ATP binding"/>
    <property type="evidence" value="ECO:0007669"/>
    <property type="project" value="UniProtKB-KW"/>
</dbReference>
<dbReference type="PANTHER" id="PTHR30580:SF0">
    <property type="entry name" value="PRIMOSOMAL PROTEIN N"/>
    <property type="match status" value="1"/>
</dbReference>
<accession>A0A179B5C4</accession>
<dbReference type="Pfam" id="PF17764">
    <property type="entry name" value="PriA_3primeBD"/>
    <property type="match status" value="1"/>
</dbReference>
<dbReference type="GO" id="GO:0006310">
    <property type="term" value="P:DNA recombination"/>
    <property type="evidence" value="ECO:0007669"/>
    <property type="project" value="TreeGrafter"/>
</dbReference>
<evidence type="ECO:0000259" key="5">
    <source>
        <dbReference type="Pfam" id="PF17764"/>
    </source>
</evidence>
<organism evidence="6 7">
    <name type="scientific">Peptidiphaga gingivicola</name>
    <dbReference type="NCBI Taxonomy" id="2741497"/>
    <lineage>
        <taxon>Bacteria</taxon>
        <taxon>Bacillati</taxon>
        <taxon>Actinomycetota</taxon>
        <taxon>Actinomycetes</taxon>
        <taxon>Actinomycetales</taxon>
        <taxon>Actinomycetaceae</taxon>
        <taxon>Peptidiphaga</taxon>
    </lineage>
</organism>
<keyword evidence="1" id="KW-0547">Nucleotide-binding</keyword>
<keyword evidence="2" id="KW-0067">ATP-binding</keyword>
<dbReference type="OrthoDB" id="3177118at2"/>
<evidence type="ECO:0000256" key="2">
    <source>
        <dbReference type="ARBA" id="ARBA00022840"/>
    </source>
</evidence>
<dbReference type="InterPro" id="IPR042115">
    <property type="entry name" value="PriA_3primeBD_sf"/>
</dbReference>
<reference evidence="6 7" key="1">
    <citation type="submission" date="2016-04" db="EMBL/GenBank/DDBJ databases">
        <title>Peptidophaga gingivicola gen. nov., sp. nov., isolated from human subgingival plaque.</title>
        <authorList>
            <person name="Beall C.J."/>
            <person name="Mokrzan E.M."/>
            <person name="Griffen A.L."/>
            <person name="Leys E.J."/>
        </authorList>
    </citation>
    <scope>NUCLEOTIDE SEQUENCE [LARGE SCALE GENOMIC DNA]</scope>
    <source>
        <strain evidence="6 7">BA112</strain>
    </source>
</reference>
<dbReference type="RefSeq" id="WP_064231522.1">
    <property type="nucleotide sequence ID" value="NZ_LVZK01000001.1"/>
</dbReference>
<dbReference type="GO" id="GO:0006302">
    <property type="term" value="P:double-strand break repair"/>
    <property type="evidence" value="ECO:0007669"/>
    <property type="project" value="TreeGrafter"/>
</dbReference>
<evidence type="ECO:0000313" key="7">
    <source>
        <dbReference type="Proteomes" id="UP000078368"/>
    </source>
</evidence>